<keyword evidence="4 6" id="KW-0238">DNA-binding</keyword>
<dbReference type="NCBIfam" id="TIGR02937">
    <property type="entry name" value="sigma70-ECF"/>
    <property type="match status" value="1"/>
</dbReference>
<evidence type="ECO:0000256" key="2">
    <source>
        <dbReference type="ARBA" id="ARBA00023015"/>
    </source>
</evidence>
<dbReference type="PANTHER" id="PTHR43133">
    <property type="entry name" value="RNA POLYMERASE ECF-TYPE SIGMA FACTO"/>
    <property type="match status" value="1"/>
</dbReference>
<comment type="similarity">
    <text evidence="1 6">Belongs to the sigma-70 factor family. ECF subfamily.</text>
</comment>
<dbReference type="CDD" id="cd06171">
    <property type="entry name" value="Sigma70_r4"/>
    <property type="match status" value="1"/>
</dbReference>
<evidence type="ECO:0000259" key="8">
    <source>
        <dbReference type="Pfam" id="PF08281"/>
    </source>
</evidence>
<evidence type="ECO:0000259" key="7">
    <source>
        <dbReference type="Pfam" id="PF04542"/>
    </source>
</evidence>
<evidence type="ECO:0000256" key="3">
    <source>
        <dbReference type="ARBA" id="ARBA00023082"/>
    </source>
</evidence>
<dbReference type="Gene3D" id="1.10.10.10">
    <property type="entry name" value="Winged helix-like DNA-binding domain superfamily/Winged helix DNA-binding domain"/>
    <property type="match status" value="1"/>
</dbReference>
<feature type="domain" description="RNA polymerase sigma factor 70 region 4 type 2" evidence="8">
    <location>
        <begin position="118"/>
        <end position="169"/>
    </location>
</feature>
<dbReference type="InterPro" id="IPR000838">
    <property type="entry name" value="RNA_pol_sigma70_ECF_CS"/>
</dbReference>
<dbReference type="InterPro" id="IPR039425">
    <property type="entry name" value="RNA_pol_sigma-70-like"/>
</dbReference>
<dbReference type="InterPro" id="IPR013249">
    <property type="entry name" value="RNA_pol_sigma70_r4_t2"/>
</dbReference>
<accession>A0ABT8VEX4</accession>
<dbReference type="InterPro" id="IPR013324">
    <property type="entry name" value="RNA_pol_sigma_r3/r4-like"/>
</dbReference>
<gene>
    <name evidence="9" type="ORF">Q3C12_21215</name>
</gene>
<evidence type="ECO:0000256" key="1">
    <source>
        <dbReference type="ARBA" id="ARBA00010641"/>
    </source>
</evidence>
<dbReference type="Gene3D" id="1.10.1740.10">
    <property type="match status" value="1"/>
</dbReference>
<dbReference type="InterPro" id="IPR007627">
    <property type="entry name" value="RNA_pol_sigma70_r2"/>
</dbReference>
<dbReference type="RefSeq" id="WP_025848954.1">
    <property type="nucleotide sequence ID" value="NZ_JARLKN010000022.1"/>
</dbReference>
<dbReference type="PROSITE" id="PS01063">
    <property type="entry name" value="SIGMA70_ECF"/>
    <property type="match status" value="1"/>
</dbReference>
<sequence length="188" mass="21857">MQDDLALIERVRQGEQEAYAGLVNKYKHRIYVFLFRMLGEAQDAQDLAQEVFIKAYFQLDTFTGSSQFFTWLYRIAYCRAIDELRRRKPVKSVPIHDLEFADTLTPESICLAKEQAASLREQVMALPESYRTVLLLRHTQELSYKEIGEVLELPPDTVQVRLYRARKKLREVLTASEQGGGLHEMLDI</sequence>
<evidence type="ECO:0000256" key="5">
    <source>
        <dbReference type="ARBA" id="ARBA00023163"/>
    </source>
</evidence>
<proteinExistence type="inferred from homology"/>
<dbReference type="InterPro" id="IPR013325">
    <property type="entry name" value="RNA_pol_sigma_r2"/>
</dbReference>
<comment type="caution">
    <text evidence="9">The sequence shown here is derived from an EMBL/GenBank/DDBJ whole genome shotgun (WGS) entry which is preliminary data.</text>
</comment>
<evidence type="ECO:0000313" key="9">
    <source>
        <dbReference type="EMBL" id="MDO3679534.1"/>
    </source>
</evidence>
<keyword evidence="2 6" id="KW-0805">Transcription regulation</keyword>
<name>A0ABT8VEX4_9BACL</name>
<evidence type="ECO:0000313" key="10">
    <source>
        <dbReference type="Proteomes" id="UP001168883"/>
    </source>
</evidence>
<dbReference type="PANTHER" id="PTHR43133:SF51">
    <property type="entry name" value="RNA POLYMERASE SIGMA FACTOR"/>
    <property type="match status" value="1"/>
</dbReference>
<dbReference type="SUPFAM" id="SSF88659">
    <property type="entry name" value="Sigma3 and sigma4 domains of RNA polymerase sigma factors"/>
    <property type="match status" value="1"/>
</dbReference>
<keyword evidence="5 6" id="KW-0804">Transcription</keyword>
<dbReference type="Proteomes" id="UP001168883">
    <property type="component" value="Unassembled WGS sequence"/>
</dbReference>
<dbReference type="SUPFAM" id="SSF88946">
    <property type="entry name" value="Sigma2 domain of RNA polymerase sigma factors"/>
    <property type="match status" value="1"/>
</dbReference>
<keyword evidence="3 6" id="KW-0731">Sigma factor</keyword>
<evidence type="ECO:0000256" key="6">
    <source>
        <dbReference type="RuleBase" id="RU000716"/>
    </source>
</evidence>
<protein>
    <recommendedName>
        <fullName evidence="6">RNA polymerase sigma factor</fullName>
    </recommendedName>
</protein>
<dbReference type="Pfam" id="PF04542">
    <property type="entry name" value="Sigma70_r2"/>
    <property type="match status" value="1"/>
</dbReference>
<keyword evidence="10" id="KW-1185">Reference proteome</keyword>
<dbReference type="InterPro" id="IPR036388">
    <property type="entry name" value="WH-like_DNA-bd_sf"/>
</dbReference>
<evidence type="ECO:0000256" key="4">
    <source>
        <dbReference type="ARBA" id="ARBA00023125"/>
    </source>
</evidence>
<dbReference type="Pfam" id="PF08281">
    <property type="entry name" value="Sigma70_r4_2"/>
    <property type="match status" value="1"/>
</dbReference>
<reference evidence="9" key="1">
    <citation type="submission" date="2023-07" db="EMBL/GenBank/DDBJ databases">
        <authorList>
            <person name="Aktuganov G."/>
            <person name="Boyko T."/>
            <person name="Delegan Y."/>
            <person name="Galimzianova N."/>
            <person name="Gilvanova E."/>
            <person name="Korobov V."/>
            <person name="Kuzmina L."/>
            <person name="Melentiev A."/>
            <person name="Milman P."/>
            <person name="Ryabova A."/>
            <person name="Stupak E."/>
            <person name="Yasakov T."/>
            <person name="Zharikova N."/>
            <person name="Zhurenko E."/>
        </authorList>
    </citation>
    <scope>NUCLEOTIDE SEQUENCE</scope>
    <source>
        <strain evidence="9">IB-739</strain>
    </source>
</reference>
<dbReference type="InterPro" id="IPR014284">
    <property type="entry name" value="RNA_pol_sigma-70_dom"/>
</dbReference>
<feature type="domain" description="RNA polymerase sigma-70 region 2" evidence="7">
    <location>
        <begin position="22"/>
        <end position="88"/>
    </location>
</feature>
<dbReference type="EMBL" id="JAUMKJ010000028">
    <property type="protein sequence ID" value="MDO3679534.1"/>
    <property type="molecule type" value="Genomic_DNA"/>
</dbReference>
<organism evidence="9 10">
    <name type="scientific">Paenibacillus ehimensis</name>
    <dbReference type="NCBI Taxonomy" id="79264"/>
    <lineage>
        <taxon>Bacteria</taxon>
        <taxon>Bacillati</taxon>
        <taxon>Bacillota</taxon>
        <taxon>Bacilli</taxon>
        <taxon>Bacillales</taxon>
        <taxon>Paenibacillaceae</taxon>
        <taxon>Paenibacillus</taxon>
    </lineage>
</organism>